<comment type="function">
    <text evidence="3">Required for formate dehydrogenase (FDH) activity. Acts as a sulfur carrier protein that transfers sulfur from IscS to the molybdenum cofactor prior to its insertion into FDH.</text>
</comment>
<dbReference type="eggNOG" id="COG1526">
    <property type="taxonomic scope" value="Bacteria"/>
</dbReference>
<sequence length="264" mass="28687">MQKSGVSDIKGVAANIVCYRFSDEGWSRTSVYVPSEMELTIYVNQQELVTILCTPTKLNSLVLGFLYGEGIISSIDDVVSMRMCEDVSLADVRLKNTECKLPAQRTITSGCGGGATFTARGQRVDSSLVVTPMEVLSLMKQLLEQMDLYRLSGGVHTSALSDTRNLLVVAEDIGRHNTLDKIQGECLLRELATRDRLLLTTGRISSEMLLKASKMQTPVVVSRHSPTGSAVSLAHDLGIALVGHARGGRLQVYSHPERLGCSTD</sequence>
<evidence type="ECO:0000313" key="5">
    <source>
        <dbReference type="Proteomes" id="UP000013520"/>
    </source>
</evidence>
<dbReference type="KEGG" id="dgi:Desgi_1973"/>
<dbReference type="NCBIfam" id="TIGR00129">
    <property type="entry name" value="fdhD_narQ"/>
    <property type="match status" value="1"/>
</dbReference>
<dbReference type="GO" id="GO:0006777">
    <property type="term" value="P:Mo-molybdopterin cofactor biosynthetic process"/>
    <property type="evidence" value="ECO:0007669"/>
    <property type="project" value="UniProtKB-UniRule"/>
</dbReference>
<dbReference type="EMBL" id="CP003273">
    <property type="protein sequence ID" value="AGL01418.1"/>
    <property type="molecule type" value="Genomic_DNA"/>
</dbReference>
<feature type="active site" description="Cysteine persulfide intermediate" evidence="3">
    <location>
        <position position="111"/>
    </location>
</feature>
<dbReference type="PIRSF" id="PIRSF015626">
    <property type="entry name" value="FdhD"/>
    <property type="match status" value="1"/>
</dbReference>
<dbReference type="Gene3D" id="3.40.140.10">
    <property type="entry name" value="Cytidine Deaminase, domain 2"/>
    <property type="match status" value="1"/>
</dbReference>
<dbReference type="InterPro" id="IPR003786">
    <property type="entry name" value="FdhD"/>
</dbReference>
<keyword evidence="5" id="KW-1185">Reference proteome</keyword>
<dbReference type="HOGENOM" id="CLU_056887_4_1_9"/>
<evidence type="ECO:0000256" key="1">
    <source>
        <dbReference type="ARBA" id="ARBA00022490"/>
    </source>
</evidence>
<comment type="caution">
    <text evidence="3">Lacks conserved residue(s) required for the propagation of feature annotation.</text>
</comment>
<dbReference type="GO" id="GO:0005737">
    <property type="term" value="C:cytoplasm"/>
    <property type="evidence" value="ECO:0007669"/>
    <property type="project" value="UniProtKB-SubCell"/>
</dbReference>
<dbReference type="GO" id="GO:0097163">
    <property type="term" value="F:sulfur carrier activity"/>
    <property type="evidence" value="ECO:0007669"/>
    <property type="project" value="UniProtKB-UniRule"/>
</dbReference>
<organism evidence="4 5">
    <name type="scientific">Desulfoscipio gibsoniae DSM 7213</name>
    <dbReference type="NCBI Taxonomy" id="767817"/>
    <lineage>
        <taxon>Bacteria</taxon>
        <taxon>Bacillati</taxon>
        <taxon>Bacillota</taxon>
        <taxon>Clostridia</taxon>
        <taxon>Eubacteriales</taxon>
        <taxon>Desulfallaceae</taxon>
        <taxon>Desulfoscipio</taxon>
    </lineage>
</organism>
<dbReference type="HAMAP" id="MF_00187">
    <property type="entry name" value="FdhD"/>
    <property type="match status" value="1"/>
</dbReference>
<proteinExistence type="inferred from homology"/>
<dbReference type="OrthoDB" id="9782042at2"/>
<reference evidence="4 5" key="1">
    <citation type="submission" date="2012-01" db="EMBL/GenBank/DDBJ databases">
        <title>Complete sequence of Desulfotomaculum gibsoniae DSM 7213.</title>
        <authorList>
            <consortium name="US DOE Joint Genome Institute"/>
            <person name="Lucas S."/>
            <person name="Han J."/>
            <person name="Lapidus A."/>
            <person name="Cheng J.-F."/>
            <person name="Goodwin L."/>
            <person name="Pitluck S."/>
            <person name="Peters L."/>
            <person name="Ovchinnikova G."/>
            <person name="Teshima H."/>
            <person name="Detter J.C."/>
            <person name="Han C."/>
            <person name="Tapia R."/>
            <person name="Land M."/>
            <person name="Hauser L."/>
            <person name="Kyrpides N."/>
            <person name="Ivanova N."/>
            <person name="Pagani I."/>
            <person name="Parshina S."/>
            <person name="Plugge C."/>
            <person name="Muyzer G."/>
            <person name="Kuever J."/>
            <person name="Ivanova A."/>
            <person name="Nazina T."/>
            <person name="Klenk H.-P."/>
            <person name="Brambilla E."/>
            <person name="Spring S."/>
            <person name="Stams A.F."/>
            <person name="Woyke T."/>
        </authorList>
    </citation>
    <scope>NUCLEOTIDE SEQUENCE [LARGE SCALE GENOMIC DNA]</scope>
    <source>
        <strain evidence="4 5">DSM 7213</strain>
    </source>
</reference>
<dbReference type="InterPro" id="IPR016193">
    <property type="entry name" value="Cytidine_deaminase-like"/>
</dbReference>
<keyword evidence="1 3" id="KW-0963">Cytoplasm</keyword>
<dbReference type="AlphaFoldDB" id="R4KE20"/>
<dbReference type="PANTHER" id="PTHR30592">
    <property type="entry name" value="FORMATE DEHYDROGENASE"/>
    <property type="match status" value="1"/>
</dbReference>
<dbReference type="GO" id="GO:0016783">
    <property type="term" value="F:sulfurtransferase activity"/>
    <property type="evidence" value="ECO:0007669"/>
    <property type="project" value="InterPro"/>
</dbReference>
<dbReference type="Pfam" id="PF02634">
    <property type="entry name" value="FdhD-NarQ"/>
    <property type="match status" value="1"/>
</dbReference>
<evidence type="ECO:0000313" key="4">
    <source>
        <dbReference type="EMBL" id="AGL01418.1"/>
    </source>
</evidence>
<dbReference type="Proteomes" id="UP000013520">
    <property type="component" value="Chromosome"/>
</dbReference>
<evidence type="ECO:0000256" key="2">
    <source>
        <dbReference type="ARBA" id="ARBA00023150"/>
    </source>
</evidence>
<gene>
    <name evidence="3" type="primary">fdhD</name>
    <name evidence="4" type="ORF">Desgi_1973</name>
</gene>
<evidence type="ECO:0000256" key="3">
    <source>
        <dbReference type="HAMAP-Rule" id="MF_00187"/>
    </source>
</evidence>
<name>R4KE20_9FIRM</name>
<dbReference type="SUPFAM" id="SSF53927">
    <property type="entry name" value="Cytidine deaminase-like"/>
    <property type="match status" value="1"/>
</dbReference>
<protein>
    <recommendedName>
        <fullName evidence="3">Sulfur carrier protein FdhD</fullName>
    </recommendedName>
</protein>
<dbReference type="Gene3D" id="3.10.20.10">
    <property type="match status" value="1"/>
</dbReference>
<dbReference type="PANTHER" id="PTHR30592:SF1">
    <property type="entry name" value="SULFUR CARRIER PROTEIN FDHD"/>
    <property type="match status" value="1"/>
</dbReference>
<accession>R4KE20</accession>
<keyword evidence="2 3" id="KW-0501">Molybdenum cofactor biosynthesis</keyword>
<dbReference type="STRING" id="767817.Desgi_1973"/>
<comment type="similarity">
    <text evidence="3">Belongs to the FdhD family.</text>
</comment>
<comment type="subcellular location">
    <subcellularLocation>
        <location evidence="3">Cytoplasm</location>
    </subcellularLocation>
</comment>